<gene>
    <name evidence="2" type="ORF">C5L23_001630</name>
</gene>
<dbReference type="InterPro" id="IPR000182">
    <property type="entry name" value="GNAT_dom"/>
</dbReference>
<dbReference type="RefSeq" id="WP_010006857.1">
    <property type="nucleotide sequence ID" value="NZ_JAGYGP010000003.1"/>
</dbReference>
<dbReference type="GO" id="GO:0016747">
    <property type="term" value="F:acyltransferase activity, transferring groups other than amino-acyl groups"/>
    <property type="evidence" value="ECO:0007669"/>
    <property type="project" value="InterPro"/>
</dbReference>
<dbReference type="Proteomes" id="UP000295681">
    <property type="component" value="Unassembled WGS sequence"/>
</dbReference>
<reference evidence="2 3" key="1">
    <citation type="journal article" date="2019" name="Appl. Microbiol. Biotechnol.">
        <title>Uncovering carbohydrate metabolism through a genotype-phenotype association study of 56 lactic acid bacteria genomes.</title>
        <authorList>
            <person name="Buron-Moles G."/>
            <person name="Chailyan A."/>
            <person name="Dolejs I."/>
            <person name="Forster J."/>
            <person name="Miks M.H."/>
        </authorList>
    </citation>
    <scope>NUCLEOTIDE SEQUENCE [LARGE SCALE GENOMIC DNA]</scope>
    <source>
        <strain evidence="2 3">ATCC 700006</strain>
    </source>
</reference>
<dbReference type="STRING" id="907931.GCA_000165675_01888"/>
<dbReference type="SUPFAM" id="SSF55729">
    <property type="entry name" value="Acyl-CoA N-acyltransferases (Nat)"/>
    <property type="match status" value="1"/>
</dbReference>
<feature type="domain" description="N-acetyltransferase" evidence="1">
    <location>
        <begin position="17"/>
        <end position="155"/>
    </location>
</feature>
<dbReference type="CDD" id="cd04301">
    <property type="entry name" value="NAT_SF"/>
    <property type="match status" value="1"/>
</dbReference>
<accession>A0A4R5NCN6</accession>
<evidence type="ECO:0000259" key="1">
    <source>
        <dbReference type="PROSITE" id="PS51186"/>
    </source>
</evidence>
<proteinExistence type="predicted"/>
<evidence type="ECO:0000313" key="2">
    <source>
        <dbReference type="EMBL" id="TDG70106.1"/>
    </source>
</evidence>
<comment type="caution">
    <text evidence="2">The sequence shown here is derived from an EMBL/GenBank/DDBJ whole genome shotgun (WGS) entry which is preliminary data.</text>
</comment>
<dbReference type="EMBL" id="PUFI01000002">
    <property type="protein sequence ID" value="TDG70106.1"/>
    <property type="molecule type" value="Genomic_DNA"/>
</dbReference>
<evidence type="ECO:0000313" key="3">
    <source>
        <dbReference type="Proteomes" id="UP000295681"/>
    </source>
</evidence>
<dbReference type="Pfam" id="PF00583">
    <property type="entry name" value="Acetyltransf_1"/>
    <property type="match status" value="1"/>
</dbReference>
<dbReference type="InterPro" id="IPR016181">
    <property type="entry name" value="Acyl_CoA_acyltransferase"/>
</dbReference>
<name>A0A4R5NCN6_9LACO</name>
<keyword evidence="3" id="KW-1185">Reference proteome</keyword>
<protein>
    <recommendedName>
        <fullName evidence="1">N-acetyltransferase domain-containing protein</fullName>
    </recommendedName>
</protein>
<sequence>MNNQNDFSTNKHILSHLILRAVQPEDLAALARIYLVSRQYHFHWLKQPRLDDFYTAIIGENIEVAEINHEIVGFSSLNINENFLHLLFIKEEWHGRGIGKMLLTSARQRVEQPLELKVVVANQRAQKFYEREGMVPVRHSTLAVPPNITYRDPMK</sequence>
<organism evidence="2 3">
    <name type="scientific">Leuconostoc fallax</name>
    <dbReference type="NCBI Taxonomy" id="1251"/>
    <lineage>
        <taxon>Bacteria</taxon>
        <taxon>Bacillati</taxon>
        <taxon>Bacillota</taxon>
        <taxon>Bacilli</taxon>
        <taxon>Lactobacillales</taxon>
        <taxon>Lactobacillaceae</taxon>
        <taxon>Leuconostoc</taxon>
    </lineage>
</organism>
<dbReference type="PROSITE" id="PS51186">
    <property type="entry name" value="GNAT"/>
    <property type="match status" value="1"/>
</dbReference>
<dbReference type="Gene3D" id="3.40.630.30">
    <property type="match status" value="1"/>
</dbReference>
<dbReference type="AlphaFoldDB" id="A0A4R5NCN6"/>